<dbReference type="PANTHER" id="PTHR31422">
    <property type="entry name" value="BNAANNG28530D PROTEIN"/>
    <property type="match status" value="1"/>
</dbReference>
<organism evidence="3 4">
    <name type="scientific">Kalanchoe fedtschenkoi</name>
    <name type="common">Lavender scallops</name>
    <name type="synonym">South American air plant</name>
    <dbReference type="NCBI Taxonomy" id="63787"/>
    <lineage>
        <taxon>Eukaryota</taxon>
        <taxon>Viridiplantae</taxon>
        <taxon>Streptophyta</taxon>
        <taxon>Embryophyta</taxon>
        <taxon>Tracheophyta</taxon>
        <taxon>Spermatophyta</taxon>
        <taxon>Magnoliopsida</taxon>
        <taxon>eudicotyledons</taxon>
        <taxon>Gunneridae</taxon>
        <taxon>Pentapetalae</taxon>
        <taxon>Saxifragales</taxon>
        <taxon>Crassulaceae</taxon>
        <taxon>Kalanchoe</taxon>
    </lineage>
</organism>
<evidence type="ECO:0000256" key="1">
    <source>
        <dbReference type="SAM" id="Coils"/>
    </source>
</evidence>
<evidence type="ECO:0000256" key="2">
    <source>
        <dbReference type="SAM" id="Phobius"/>
    </source>
</evidence>
<dbReference type="AlphaFoldDB" id="A0A7N0SX90"/>
<reference evidence="3" key="1">
    <citation type="submission" date="2021-01" db="UniProtKB">
        <authorList>
            <consortium name="EnsemblPlants"/>
        </authorList>
    </citation>
    <scope>IDENTIFICATION</scope>
</reference>
<evidence type="ECO:0000313" key="3">
    <source>
        <dbReference type="EnsemblPlants" id="Kaladp0011s0782.1.v1.1"/>
    </source>
</evidence>
<keyword evidence="4" id="KW-1185">Reference proteome</keyword>
<proteinExistence type="predicted"/>
<keyword evidence="2" id="KW-1133">Transmembrane helix</keyword>
<keyword evidence="2" id="KW-0812">Transmembrane</keyword>
<dbReference type="Gramene" id="Kaladp0011s0782.1.v1.1">
    <property type="protein sequence ID" value="Kaladp0011s0782.1.v1.1"/>
    <property type="gene ID" value="Kaladp0011s0782.v1.1"/>
</dbReference>
<keyword evidence="1" id="KW-0175">Coiled coil</keyword>
<name>A0A7N0SX90_KALFE</name>
<feature type="coiled-coil region" evidence="1">
    <location>
        <begin position="54"/>
        <end position="81"/>
    </location>
</feature>
<dbReference type="EnsemblPlants" id="Kaladp0011s0782.1.v1.1">
    <property type="protein sequence ID" value="Kaladp0011s0782.1.v1.1"/>
    <property type="gene ID" value="Kaladp0011s0782.v1.1"/>
</dbReference>
<evidence type="ECO:0000313" key="4">
    <source>
        <dbReference type="Proteomes" id="UP000594263"/>
    </source>
</evidence>
<feature type="transmembrane region" description="Helical" evidence="2">
    <location>
        <begin position="112"/>
        <end position="131"/>
    </location>
</feature>
<protein>
    <submittedName>
        <fullName evidence="3">Uncharacterized protein</fullName>
    </submittedName>
</protein>
<dbReference type="Proteomes" id="UP000594263">
    <property type="component" value="Unplaced"/>
</dbReference>
<accession>A0A7N0SX90</accession>
<dbReference type="PANTHER" id="PTHR31422:SF0">
    <property type="entry name" value="MYOSIN-BINDING PROTEIN 7"/>
    <property type="match status" value="1"/>
</dbReference>
<sequence length="172" mass="19792">MEGDYADTRSRPSHPKIELEYHTNNFQAGIGVCEDSLTTPRDLMDNAKNGDPEIKKLYMRLQSLEADRESMKQAIISMRTDKAQLVLLREIAQQLCKEMAPEKRAPGKKTTAMGNLSFMFVFKWITSFILWRKKARQSKYMFGRSSSNVGMLMLLDKGTRTMPWRCITSTQV</sequence>
<keyword evidence="2" id="KW-0472">Membrane</keyword>